<dbReference type="SUPFAM" id="SSF48726">
    <property type="entry name" value="Immunoglobulin"/>
    <property type="match status" value="1"/>
</dbReference>
<feature type="transmembrane region" description="Helical" evidence="1">
    <location>
        <begin position="162"/>
        <end position="184"/>
    </location>
</feature>
<protein>
    <recommendedName>
        <fullName evidence="2">Ig-like domain-containing protein</fullName>
    </recommendedName>
</protein>
<dbReference type="Gene3D" id="2.60.40.10">
    <property type="entry name" value="Immunoglobulins"/>
    <property type="match status" value="1"/>
</dbReference>
<evidence type="ECO:0000259" key="2">
    <source>
        <dbReference type="PROSITE" id="PS50835"/>
    </source>
</evidence>
<feature type="domain" description="Ig-like" evidence="2">
    <location>
        <begin position="25"/>
        <end position="122"/>
    </location>
</feature>
<dbReference type="Ensembl" id="ENSEEET00000038616.2">
    <property type="protein sequence ID" value="ENSEEEP00000038173.2"/>
    <property type="gene ID" value="ENSEEEG00000018144.2"/>
</dbReference>
<reference evidence="4" key="2">
    <citation type="journal article" date="2017" name="Sci. Adv.">
        <title>A tail of two voltages: Proteomic comparison of the three electric organs of the electric eel.</title>
        <authorList>
            <person name="Traeger L.L."/>
            <person name="Sabat G."/>
            <person name="Barrett-Wilt G.A."/>
            <person name="Wells G.B."/>
            <person name="Sussman M.R."/>
        </authorList>
    </citation>
    <scope>NUCLEOTIDE SEQUENCE [LARGE SCALE GENOMIC DNA]</scope>
</reference>
<dbReference type="PROSITE" id="PS50835">
    <property type="entry name" value="IG_LIKE"/>
    <property type="match status" value="1"/>
</dbReference>
<dbReference type="InterPro" id="IPR007110">
    <property type="entry name" value="Ig-like_dom"/>
</dbReference>
<keyword evidence="1" id="KW-1133">Transmembrane helix</keyword>
<evidence type="ECO:0000313" key="4">
    <source>
        <dbReference type="Proteomes" id="UP000314983"/>
    </source>
</evidence>
<proteinExistence type="predicted"/>
<keyword evidence="4" id="KW-1185">Reference proteome</keyword>
<dbReference type="Proteomes" id="UP000314983">
    <property type="component" value="Chromosome 9"/>
</dbReference>
<dbReference type="InterPro" id="IPR013783">
    <property type="entry name" value="Ig-like_fold"/>
</dbReference>
<dbReference type="AlphaFoldDB" id="A0A4W4GKW3"/>
<name>A0A4W4GKW3_ELEEL</name>
<reference evidence="3" key="4">
    <citation type="submission" date="2025-08" db="UniProtKB">
        <authorList>
            <consortium name="Ensembl"/>
        </authorList>
    </citation>
    <scope>IDENTIFICATION</scope>
</reference>
<dbReference type="OMA" id="MSYHHEI"/>
<dbReference type="InterPro" id="IPR036179">
    <property type="entry name" value="Ig-like_dom_sf"/>
</dbReference>
<dbReference type="SMART" id="SM00409">
    <property type="entry name" value="IG"/>
    <property type="match status" value="1"/>
</dbReference>
<reference evidence="3" key="5">
    <citation type="submission" date="2025-09" db="UniProtKB">
        <authorList>
            <consortium name="Ensembl"/>
        </authorList>
    </citation>
    <scope>IDENTIFICATION</scope>
</reference>
<reference evidence="4" key="1">
    <citation type="journal article" date="2014" name="Science">
        <title>Nonhuman genetics. Genomic basis for the convergent evolution of electric organs.</title>
        <authorList>
            <person name="Gallant J.R."/>
            <person name="Traeger L.L."/>
            <person name="Volkening J.D."/>
            <person name="Moffett H."/>
            <person name="Chen P.H."/>
            <person name="Novina C.D."/>
            <person name="Phillips G.N.Jr."/>
            <person name="Anand R."/>
            <person name="Wells G.B."/>
            <person name="Pinch M."/>
            <person name="Guth R."/>
            <person name="Unguez G.A."/>
            <person name="Albert J.S."/>
            <person name="Zakon H.H."/>
            <person name="Samanta M.P."/>
            <person name="Sussman M.R."/>
        </authorList>
    </citation>
    <scope>NUCLEOTIDE SEQUENCE [LARGE SCALE GENOMIC DNA]</scope>
</reference>
<keyword evidence="1" id="KW-0812">Transmembrane</keyword>
<reference evidence="3" key="3">
    <citation type="submission" date="2020-05" db="EMBL/GenBank/DDBJ databases">
        <title>Electrophorus electricus (electric eel) genome, fEleEle1, primary haplotype.</title>
        <authorList>
            <person name="Myers G."/>
            <person name="Meyer A."/>
            <person name="Fedrigo O."/>
            <person name="Formenti G."/>
            <person name="Rhie A."/>
            <person name="Tracey A."/>
            <person name="Sims Y."/>
            <person name="Jarvis E.D."/>
        </authorList>
    </citation>
    <scope>NUCLEOTIDE SEQUENCE [LARGE SCALE GENOMIC DNA]</scope>
</reference>
<feature type="transmembrane region" description="Helical" evidence="1">
    <location>
        <begin position="12"/>
        <end position="29"/>
    </location>
</feature>
<accession>A0A4W4GKW3</accession>
<dbReference type="GeneTree" id="ENSGT00740000116854"/>
<organism evidence="3 4">
    <name type="scientific">Electrophorus electricus</name>
    <name type="common">Electric eel</name>
    <name type="synonym">Gymnotus electricus</name>
    <dbReference type="NCBI Taxonomy" id="8005"/>
    <lineage>
        <taxon>Eukaryota</taxon>
        <taxon>Metazoa</taxon>
        <taxon>Chordata</taxon>
        <taxon>Craniata</taxon>
        <taxon>Vertebrata</taxon>
        <taxon>Euteleostomi</taxon>
        <taxon>Actinopterygii</taxon>
        <taxon>Neopterygii</taxon>
        <taxon>Teleostei</taxon>
        <taxon>Ostariophysi</taxon>
        <taxon>Gymnotiformes</taxon>
        <taxon>Gymnotoidei</taxon>
        <taxon>Gymnotidae</taxon>
        <taxon>Electrophorus</taxon>
    </lineage>
</organism>
<dbReference type="InterPro" id="IPR003599">
    <property type="entry name" value="Ig_sub"/>
</dbReference>
<sequence>MLQTFHKETMLLSLWFVFIVILVFPLKSLKALKMAEAKLGHSITLMCGMSYHHEINWLRMGLDLKPKTLMVMGLKNDGDLSVSWNSNESHFEGCVQNRFIGLKILKVLHSDLVTYFCAASNGKRMEFGEGICLYTNHSEPTSHNTPQATPVTLKGGLTQTHLIIALVLFVGLLLMVLTIIAVHMKARQSVT</sequence>
<keyword evidence="1" id="KW-0472">Membrane</keyword>
<evidence type="ECO:0000256" key="1">
    <source>
        <dbReference type="SAM" id="Phobius"/>
    </source>
</evidence>
<evidence type="ECO:0000313" key="3">
    <source>
        <dbReference type="Ensembl" id="ENSEEEP00000038173.2"/>
    </source>
</evidence>